<dbReference type="Proteomes" id="UP001235712">
    <property type="component" value="Unassembled WGS sequence"/>
</dbReference>
<sequence>MEPVLRRATPGDTPALVDLHHLALRAVGADAAPGPWDDDLDDVLAHYVGTGGEFLVLDLVGTVVGMGARRRVDATTGEIKRMRVHPSHQGHGRRTQKPVLPEDPERAPSRRLRPDRAALPHPGRGPRPLPGNRCQQAWYT</sequence>
<protein>
    <submittedName>
        <fullName evidence="3">GNAT superfamily N-acetyltransferase</fullName>
    </submittedName>
</protein>
<proteinExistence type="predicted"/>
<reference evidence="3 4" key="1">
    <citation type="submission" date="2023-07" db="EMBL/GenBank/DDBJ databases">
        <title>Sequencing the genomes of 1000 actinobacteria strains.</title>
        <authorList>
            <person name="Klenk H.-P."/>
        </authorList>
    </citation>
    <scope>NUCLEOTIDE SEQUENCE [LARGE SCALE GENOMIC DNA]</scope>
    <source>
        <strain evidence="3 4">DSM 44388</strain>
    </source>
</reference>
<dbReference type="Pfam" id="PF00583">
    <property type="entry name" value="Acetyltransf_1"/>
    <property type="match status" value="1"/>
</dbReference>
<dbReference type="PROSITE" id="PS51186">
    <property type="entry name" value="GNAT"/>
    <property type="match status" value="1"/>
</dbReference>
<dbReference type="InterPro" id="IPR016181">
    <property type="entry name" value="Acyl_CoA_acyltransferase"/>
</dbReference>
<evidence type="ECO:0000256" key="1">
    <source>
        <dbReference type="SAM" id="MobiDB-lite"/>
    </source>
</evidence>
<feature type="compositionally biased region" description="Basic residues" evidence="1">
    <location>
        <begin position="82"/>
        <end position="96"/>
    </location>
</feature>
<evidence type="ECO:0000313" key="3">
    <source>
        <dbReference type="EMBL" id="MDP9830011.1"/>
    </source>
</evidence>
<dbReference type="Gene3D" id="3.40.630.30">
    <property type="match status" value="1"/>
</dbReference>
<dbReference type="SUPFAM" id="SSF55729">
    <property type="entry name" value="Acyl-CoA N-acyltransferases (Nat)"/>
    <property type="match status" value="1"/>
</dbReference>
<name>A0ABT9PBY2_9ACTN</name>
<accession>A0ABT9PBY2</accession>
<dbReference type="CDD" id="cd04301">
    <property type="entry name" value="NAT_SF"/>
    <property type="match status" value="1"/>
</dbReference>
<evidence type="ECO:0000259" key="2">
    <source>
        <dbReference type="PROSITE" id="PS51186"/>
    </source>
</evidence>
<feature type="domain" description="N-acetyltransferase" evidence="2">
    <location>
        <begin position="3"/>
        <end position="92"/>
    </location>
</feature>
<feature type="region of interest" description="Disordered" evidence="1">
    <location>
        <begin position="77"/>
        <end position="140"/>
    </location>
</feature>
<dbReference type="RefSeq" id="WP_307248784.1">
    <property type="nucleotide sequence ID" value="NZ_JAUSQZ010000001.1"/>
</dbReference>
<organism evidence="3 4">
    <name type="scientific">Kineosporia succinea</name>
    <dbReference type="NCBI Taxonomy" id="84632"/>
    <lineage>
        <taxon>Bacteria</taxon>
        <taxon>Bacillati</taxon>
        <taxon>Actinomycetota</taxon>
        <taxon>Actinomycetes</taxon>
        <taxon>Kineosporiales</taxon>
        <taxon>Kineosporiaceae</taxon>
        <taxon>Kineosporia</taxon>
    </lineage>
</organism>
<keyword evidence="4" id="KW-1185">Reference proteome</keyword>
<evidence type="ECO:0000313" key="4">
    <source>
        <dbReference type="Proteomes" id="UP001235712"/>
    </source>
</evidence>
<dbReference type="EMBL" id="JAUSQZ010000001">
    <property type="protein sequence ID" value="MDP9830011.1"/>
    <property type="molecule type" value="Genomic_DNA"/>
</dbReference>
<gene>
    <name evidence="3" type="ORF">J2S57_005760</name>
</gene>
<comment type="caution">
    <text evidence="3">The sequence shown here is derived from an EMBL/GenBank/DDBJ whole genome shotgun (WGS) entry which is preliminary data.</text>
</comment>
<feature type="compositionally biased region" description="Basic and acidic residues" evidence="1">
    <location>
        <begin position="103"/>
        <end position="118"/>
    </location>
</feature>
<dbReference type="InterPro" id="IPR000182">
    <property type="entry name" value="GNAT_dom"/>
</dbReference>